<evidence type="ECO:0000313" key="3">
    <source>
        <dbReference type="EMBL" id="RWR13164.1"/>
    </source>
</evidence>
<evidence type="ECO:0000313" key="4">
    <source>
        <dbReference type="Proteomes" id="UP000273811"/>
    </source>
</evidence>
<keyword evidence="4" id="KW-1185">Reference proteome</keyword>
<feature type="domain" description="Transposase IS116/IS110/IS902 C-terminal" evidence="2">
    <location>
        <begin position="311"/>
        <end position="394"/>
    </location>
</feature>
<dbReference type="EMBL" id="QYTU02000007">
    <property type="protein sequence ID" value="RWR13164.1"/>
    <property type="molecule type" value="Genomic_DNA"/>
</dbReference>
<evidence type="ECO:0000259" key="1">
    <source>
        <dbReference type="Pfam" id="PF01548"/>
    </source>
</evidence>
<dbReference type="InterPro" id="IPR002525">
    <property type="entry name" value="Transp_IS110-like_N"/>
</dbReference>
<dbReference type="GO" id="GO:0003677">
    <property type="term" value="F:DNA binding"/>
    <property type="evidence" value="ECO:0007669"/>
    <property type="project" value="InterPro"/>
</dbReference>
<dbReference type="Pfam" id="PF01548">
    <property type="entry name" value="DEDD_Tnp_IS110"/>
    <property type="match status" value="1"/>
</dbReference>
<organism evidence="3 4">
    <name type="scientific">Siminovitchia fortis</name>
    <dbReference type="NCBI Taxonomy" id="254758"/>
    <lineage>
        <taxon>Bacteria</taxon>
        <taxon>Bacillati</taxon>
        <taxon>Bacillota</taxon>
        <taxon>Bacilli</taxon>
        <taxon>Bacillales</taxon>
        <taxon>Bacillaceae</taxon>
        <taxon>Siminovitchia</taxon>
    </lineage>
</organism>
<dbReference type="OrthoDB" id="9790935at2"/>
<name>A0A443IYH4_9BACI</name>
<protein>
    <submittedName>
        <fullName evidence="3">IS110 family transposase</fullName>
    </submittedName>
</protein>
<accession>A0A443IYH4</accession>
<dbReference type="GO" id="GO:0006313">
    <property type="term" value="P:DNA transposition"/>
    <property type="evidence" value="ECO:0007669"/>
    <property type="project" value="InterPro"/>
</dbReference>
<dbReference type="GO" id="GO:0004803">
    <property type="term" value="F:transposase activity"/>
    <property type="evidence" value="ECO:0007669"/>
    <property type="project" value="InterPro"/>
</dbReference>
<dbReference type="NCBIfam" id="NF033542">
    <property type="entry name" value="transpos_IS110"/>
    <property type="match status" value="1"/>
</dbReference>
<sequence>MRRLNGKQGLRRSQFAKELKGADLEKVLLVPIDVSKVLQKSMILNYFGDVIETPFPFMVSQTGMSLLIQKIEEARQSCHAEKVFVGIEATGHYYEDIVRILTEEGYSVHIVNPATTHEERKQHLTYTKTDDIDLYLIAEALVGNKATNSKLASGVYKQLQNLTRARRSEINKRSRIKMELRGIHDQIWREYQGVSVLVDHKVKTTKIFSDFWGKASLHLLKNYPHASQVLELGEDGLRALSKQHNLKIRKKTIDKLLFAAKESVSKPIEQLSSELFLLKQKIKAYEWHTTNIELYDKEIERTFVQTDGLFLLTVPGIGLITATEIYCEMGDISLYNNASQLIKKAGTNPVIKQSGADGGYYGCISKQGNSNLRRAVYTAGRCLSAHNEALKPFYNRLKEKGKKARKIYIAMGNKFIKIAFAMLKNQQPFEWNHSDFNYEKEIMKKLSQPLAA</sequence>
<proteinExistence type="predicted"/>
<comment type="caution">
    <text evidence="3">The sequence shown here is derived from an EMBL/GenBank/DDBJ whole genome shotgun (WGS) entry which is preliminary data.</text>
</comment>
<dbReference type="AlphaFoldDB" id="A0A443IYH4"/>
<feature type="domain" description="Transposase IS110-like N-terminal" evidence="1">
    <location>
        <begin position="32"/>
        <end position="187"/>
    </location>
</feature>
<reference evidence="3" key="1">
    <citation type="submission" date="2018-12" db="EMBL/GenBank/DDBJ databases">
        <authorList>
            <person name="Sun L."/>
            <person name="Chen Z."/>
        </authorList>
    </citation>
    <scope>NUCLEOTIDE SEQUENCE [LARGE SCALE GENOMIC DNA]</scope>
    <source>
        <strain evidence="3">DSM 16012</strain>
    </source>
</reference>
<dbReference type="InterPro" id="IPR047650">
    <property type="entry name" value="Transpos_IS110"/>
</dbReference>
<dbReference type="Proteomes" id="UP000273811">
    <property type="component" value="Unassembled WGS sequence"/>
</dbReference>
<dbReference type="InterPro" id="IPR003346">
    <property type="entry name" value="Transposase_20"/>
</dbReference>
<dbReference type="PANTHER" id="PTHR33055">
    <property type="entry name" value="TRANSPOSASE FOR INSERTION SEQUENCE ELEMENT IS1111A"/>
    <property type="match status" value="1"/>
</dbReference>
<evidence type="ECO:0000259" key="2">
    <source>
        <dbReference type="Pfam" id="PF02371"/>
    </source>
</evidence>
<dbReference type="RefSeq" id="WP_120071066.1">
    <property type="nucleotide sequence ID" value="NZ_CP126113.1"/>
</dbReference>
<gene>
    <name evidence="3" type="ORF">D4N35_005175</name>
</gene>
<dbReference type="PANTHER" id="PTHR33055:SF15">
    <property type="entry name" value="TRANSPOSASE-RELATED"/>
    <property type="match status" value="1"/>
</dbReference>
<dbReference type="Pfam" id="PF02371">
    <property type="entry name" value="Transposase_20"/>
    <property type="match status" value="1"/>
</dbReference>